<dbReference type="Proteomes" id="UP000002613">
    <property type="component" value="Chromosome"/>
</dbReference>
<dbReference type="KEGG" id="fpl:Ferp_0021"/>
<accession>D3S0J9</accession>
<organism evidence="1 2">
    <name type="scientific">Ferroglobus placidus (strain DSM 10642 / AEDII12DO)</name>
    <dbReference type="NCBI Taxonomy" id="589924"/>
    <lineage>
        <taxon>Archaea</taxon>
        <taxon>Methanobacteriati</taxon>
        <taxon>Methanobacteriota</taxon>
        <taxon>Archaeoglobi</taxon>
        <taxon>Archaeoglobales</taxon>
        <taxon>Archaeoglobaceae</taxon>
        <taxon>Ferroglobus</taxon>
    </lineage>
</organism>
<protein>
    <submittedName>
        <fullName evidence="1">Uncharacterized protein</fullName>
    </submittedName>
</protein>
<keyword evidence="2" id="KW-1185">Reference proteome</keyword>
<name>D3S0J9_FERPA</name>
<evidence type="ECO:0000313" key="2">
    <source>
        <dbReference type="Proteomes" id="UP000002613"/>
    </source>
</evidence>
<evidence type="ECO:0000313" key="1">
    <source>
        <dbReference type="EMBL" id="ADC64213.1"/>
    </source>
</evidence>
<proteinExistence type="predicted"/>
<dbReference type="PaxDb" id="589924-Ferp_0021"/>
<sequence>MGLIQVRVPDELEEIPRRHLPAKEGALSKFVVSVNQRET</sequence>
<gene>
    <name evidence="1" type="ordered locus">Ferp_0021</name>
</gene>
<reference evidence="1 2" key="2">
    <citation type="journal article" date="2011" name="Stand. Genomic Sci.">
        <title>Complete genome sequence of Ferroglobus placidus AEDII12DO.</title>
        <authorList>
            <person name="Anderson I."/>
            <person name="Risso C."/>
            <person name="Holmes D."/>
            <person name="Lucas S."/>
            <person name="Copeland A."/>
            <person name="Lapidus A."/>
            <person name="Cheng J.F."/>
            <person name="Bruce D."/>
            <person name="Goodwin L."/>
            <person name="Pitluck S."/>
            <person name="Saunders E."/>
            <person name="Brettin T."/>
            <person name="Detter J.C."/>
            <person name="Han C."/>
            <person name="Tapia R."/>
            <person name="Larimer F."/>
            <person name="Land M."/>
            <person name="Hauser L."/>
            <person name="Woyke T."/>
            <person name="Lovley D."/>
            <person name="Kyrpides N."/>
            <person name="Ivanova N."/>
        </authorList>
    </citation>
    <scope>NUCLEOTIDE SEQUENCE [LARGE SCALE GENOMIC DNA]</scope>
    <source>
        <strain evidence="2">DSM 10642 / AEDII12DO</strain>
    </source>
</reference>
<dbReference type="HOGENOM" id="CLU_3302584_0_0_2"/>
<dbReference type="EMBL" id="CP001899">
    <property type="protein sequence ID" value="ADC64213.1"/>
    <property type="molecule type" value="Genomic_DNA"/>
</dbReference>
<dbReference type="STRING" id="589924.Ferp_0021"/>
<dbReference type="AlphaFoldDB" id="D3S0J9"/>
<reference evidence="2" key="1">
    <citation type="submission" date="2010-02" db="EMBL/GenBank/DDBJ databases">
        <title>Complete sequence of Ferroglobus placidus DSM 10642.</title>
        <authorList>
            <consortium name="US DOE Joint Genome Institute"/>
            <person name="Lucas S."/>
            <person name="Copeland A."/>
            <person name="Lapidus A."/>
            <person name="Cheng J.-F."/>
            <person name="Bruce D."/>
            <person name="Goodwin L."/>
            <person name="Pitluck S."/>
            <person name="Saunders E."/>
            <person name="Brettin T."/>
            <person name="Detter J.C."/>
            <person name="Han C."/>
            <person name="Tapia R."/>
            <person name="Larimer F."/>
            <person name="Land M."/>
            <person name="Hauser L."/>
            <person name="Kyrpides N."/>
            <person name="Ivanova N."/>
            <person name="Holmes D."/>
            <person name="Lovley D."/>
            <person name="Kyrpides N."/>
            <person name="Anderson I.J."/>
            <person name="Woyke T."/>
        </authorList>
    </citation>
    <scope>NUCLEOTIDE SEQUENCE [LARGE SCALE GENOMIC DNA]</scope>
    <source>
        <strain evidence="2">DSM 10642 / AEDII12DO</strain>
    </source>
</reference>